<evidence type="ECO:0000256" key="2">
    <source>
        <dbReference type="SAM" id="MobiDB-lite"/>
    </source>
</evidence>
<dbReference type="AlphaFoldDB" id="A0AAE1MA47"/>
<evidence type="ECO:0008006" key="5">
    <source>
        <dbReference type="Google" id="ProtNLM"/>
    </source>
</evidence>
<keyword evidence="4" id="KW-1185">Reference proteome</keyword>
<dbReference type="PANTHER" id="PTHR33083:SF49">
    <property type="entry name" value="SENESCENCE REGULATOR"/>
    <property type="match status" value="1"/>
</dbReference>
<dbReference type="EMBL" id="JAWXYG010000011">
    <property type="protein sequence ID" value="KAK4259477.1"/>
    <property type="molecule type" value="Genomic_DNA"/>
</dbReference>
<evidence type="ECO:0000313" key="3">
    <source>
        <dbReference type="EMBL" id="KAK4259477.1"/>
    </source>
</evidence>
<gene>
    <name evidence="3" type="ORF">QN277_005803</name>
</gene>
<comment type="caution">
    <text evidence="3">The sequence shown here is derived from an EMBL/GenBank/DDBJ whole genome shotgun (WGS) entry which is preliminary data.</text>
</comment>
<accession>A0AAE1MA47</accession>
<evidence type="ECO:0000256" key="1">
    <source>
        <dbReference type="ARBA" id="ARBA00034773"/>
    </source>
</evidence>
<sequence>MAEEFQEADVVFSDYRQNYPGAATSDGEDDHRSDILQTEMDSRPSKLKRTKKKKSKKKEMANSMPVNIPERIFRRTDSDDELLEEEWEDEGMVPPYVIVNRRVAGKMAFSVCSGNGRTLKGRDLSQVRNSILRMTGFLEA</sequence>
<organism evidence="3 4">
    <name type="scientific">Acacia crassicarpa</name>
    <name type="common">northern wattle</name>
    <dbReference type="NCBI Taxonomy" id="499986"/>
    <lineage>
        <taxon>Eukaryota</taxon>
        <taxon>Viridiplantae</taxon>
        <taxon>Streptophyta</taxon>
        <taxon>Embryophyta</taxon>
        <taxon>Tracheophyta</taxon>
        <taxon>Spermatophyta</taxon>
        <taxon>Magnoliopsida</taxon>
        <taxon>eudicotyledons</taxon>
        <taxon>Gunneridae</taxon>
        <taxon>Pentapetalae</taxon>
        <taxon>rosids</taxon>
        <taxon>fabids</taxon>
        <taxon>Fabales</taxon>
        <taxon>Fabaceae</taxon>
        <taxon>Caesalpinioideae</taxon>
        <taxon>mimosoid clade</taxon>
        <taxon>Acacieae</taxon>
        <taxon>Acacia</taxon>
    </lineage>
</organism>
<dbReference type="PANTHER" id="PTHR33083">
    <property type="entry name" value="EXPRESSED PROTEIN"/>
    <property type="match status" value="1"/>
</dbReference>
<feature type="compositionally biased region" description="Basic residues" evidence="2">
    <location>
        <begin position="45"/>
        <end position="57"/>
    </location>
</feature>
<comment type="similarity">
    <text evidence="1">Belongs to the senescence regulator S40 family.</text>
</comment>
<feature type="compositionally biased region" description="Basic and acidic residues" evidence="2">
    <location>
        <begin position="29"/>
        <end position="44"/>
    </location>
</feature>
<evidence type="ECO:0000313" key="4">
    <source>
        <dbReference type="Proteomes" id="UP001293593"/>
    </source>
</evidence>
<dbReference type="Proteomes" id="UP001293593">
    <property type="component" value="Unassembled WGS sequence"/>
</dbReference>
<dbReference type="InterPro" id="IPR007608">
    <property type="entry name" value="Senescence_reg_S40"/>
</dbReference>
<dbReference type="GO" id="GO:0010150">
    <property type="term" value="P:leaf senescence"/>
    <property type="evidence" value="ECO:0007669"/>
    <property type="project" value="UniProtKB-ARBA"/>
</dbReference>
<name>A0AAE1MA47_9FABA</name>
<reference evidence="3" key="1">
    <citation type="submission" date="2023-10" db="EMBL/GenBank/DDBJ databases">
        <title>Chromosome-level genome of the transformable northern wattle, Acacia crassicarpa.</title>
        <authorList>
            <person name="Massaro I."/>
            <person name="Sinha N.R."/>
            <person name="Poethig S."/>
            <person name="Leichty A.R."/>
        </authorList>
    </citation>
    <scope>NUCLEOTIDE SEQUENCE</scope>
    <source>
        <strain evidence="3">Acra3RX</strain>
        <tissue evidence="3">Leaf</tissue>
    </source>
</reference>
<feature type="region of interest" description="Disordered" evidence="2">
    <location>
        <begin position="16"/>
        <end position="69"/>
    </location>
</feature>
<dbReference type="Pfam" id="PF04520">
    <property type="entry name" value="Senescence_reg"/>
    <property type="match status" value="1"/>
</dbReference>
<proteinExistence type="inferred from homology"/>
<protein>
    <recommendedName>
        <fullName evidence="5">Senescence regulator</fullName>
    </recommendedName>
</protein>